<feature type="transmembrane region" description="Helical" evidence="1">
    <location>
        <begin position="184"/>
        <end position="207"/>
    </location>
</feature>
<dbReference type="AlphaFoldDB" id="A0A345P3M6"/>
<reference evidence="2 3" key="1">
    <citation type="submission" date="2018-07" db="EMBL/GenBank/DDBJ databases">
        <title>Genome sequencing of Moraxellaceae gen. HYN0046.</title>
        <authorList>
            <person name="Kim M."/>
            <person name="Yi H."/>
        </authorList>
    </citation>
    <scope>NUCLEOTIDE SEQUENCE [LARGE SCALE GENOMIC DNA]</scope>
    <source>
        <strain evidence="2 3">HYN0046</strain>
    </source>
</reference>
<dbReference type="KEGG" id="mbah:HYN46_02710"/>
<proteinExistence type="predicted"/>
<dbReference type="OrthoDB" id="6650147at2"/>
<dbReference type="InterPro" id="IPR037272">
    <property type="entry name" value="SNS_sf"/>
</dbReference>
<keyword evidence="1" id="KW-0812">Transmembrane</keyword>
<feature type="transmembrane region" description="Helical" evidence="1">
    <location>
        <begin position="306"/>
        <end position="327"/>
    </location>
</feature>
<feature type="transmembrane region" description="Helical" evidence="1">
    <location>
        <begin position="125"/>
        <end position="143"/>
    </location>
</feature>
<keyword evidence="3" id="KW-1185">Reference proteome</keyword>
<feature type="transmembrane region" description="Helical" evidence="1">
    <location>
        <begin position="282"/>
        <end position="300"/>
    </location>
</feature>
<feature type="transmembrane region" description="Helical" evidence="1">
    <location>
        <begin position="348"/>
        <end position="370"/>
    </location>
</feature>
<accession>A0A345P3M6</accession>
<protein>
    <submittedName>
        <fullName evidence="2">Uncharacterized protein</fullName>
    </submittedName>
</protein>
<feature type="transmembrane region" description="Helical" evidence="1">
    <location>
        <begin position="219"/>
        <end position="239"/>
    </location>
</feature>
<name>A0A345P3M6_9GAMM</name>
<feature type="transmembrane region" description="Helical" evidence="1">
    <location>
        <begin position="251"/>
        <end position="270"/>
    </location>
</feature>
<keyword evidence="1" id="KW-0472">Membrane</keyword>
<keyword evidence="1" id="KW-1133">Transmembrane helix</keyword>
<evidence type="ECO:0000313" key="2">
    <source>
        <dbReference type="EMBL" id="AXI01885.1"/>
    </source>
</evidence>
<organism evidence="2 3">
    <name type="scientific">Aquirhabdus parva</name>
    <dbReference type="NCBI Taxonomy" id="2283318"/>
    <lineage>
        <taxon>Bacteria</taxon>
        <taxon>Pseudomonadati</taxon>
        <taxon>Pseudomonadota</taxon>
        <taxon>Gammaproteobacteria</taxon>
        <taxon>Moraxellales</taxon>
        <taxon>Moraxellaceae</taxon>
        <taxon>Aquirhabdus</taxon>
    </lineage>
</organism>
<dbReference type="SUPFAM" id="SSF161070">
    <property type="entry name" value="SNF-like"/>
    <property type="match status" value="1"/>
</dbReference>
<feature type="transmembrane region" description="Helical" evidence="1">
    <location>
        <begin position="36"/>
        <end position="53"/>
    </location>
</feature>
<dbReference type="EMBL" id="CP031222">
    <property type="protein sequence ID" value="AXI01885.1"/>
    <property type="molecule type" value="Genomic_DNA"/>
</dbReference>
<evidence type="ECO:0000313" key="3">
    <source>
        <dbReference type="Proteomes" id="UP000253940"/>
    </source>
</evidence>
<dbReference type="RefSeq" id="WP_114897995.1">
    <property type="nucleotide sequence ID" value="NZ_CP031222.1"/>
</dbReference>
<evidence type="ECO:0000256" key="1">
    <source>
        <dbReference type="SAM" id="Phobius"/>
    </source>
</evidence>
<feature type="transmembrane region" description="Helical" evidence="1">
    <location>
        <begin position="150"/>
        <end position="172"/>
    </location>
</feature>
<sequence length="373" mass="40390">MIFLNRWQGVLLAFLMMVLLAGRLEPLAGIHQLDFWLVWLVSMVVLALPVLLLESALAKRTKALPLQALPALTRDADVSPRWRIVGWLAILGVLLLAGSLAAQVGTLVNNAVAVYPNQQLLPANILKLLPFIILIVALVLSYIPKGLPIFGVALLLGVVGVDLTQGVSLSAWQWTAFTWVEWSSVVVLALASTGLGLGLYWASALTQQTKGQGDTPRRAVLPIWLTQVIAGFIFALGLTTTQGANTATTHVGLAVTLYALATLIGAGILLSFARQQLMARDFNPMVTSILILVSLAVWVLPIQDYLLTAAIVVTILITAIYAIFSGWKMKSSHLRKALNFNNEALYNVWRVQIRILVPLAVVLAIVGLIGQYV</sequence>
<feature type="transmembrane region" description="Helical" evidence="1">
    <location>
        <begin position="84"/>
        <end position="105"/>
    </location>
</feature>
<dbReference type="Proteomes" id="UP000253940">
    <property type="component" value="Chromosome"/>
</dbReference>
<gene>
    <name evidence="2" type="ORF">HYN46_02710</name>
</gene>